<accession>A0ABY2BTZ0</accession>
<evidence type="ECO:0000313" key="5">
    <source>
        <dbReference type="Proteomes" id="UP000295818"/>
    </source>
</evidence>
<dbReference type="PANTHER" id="PTHR44169:SF6">
    <property type="entry name" value="NADPH-DEPENDENT 1-ACYLDIHYDROXYACETONE PHOSPHATE REDUCTASE"/>
    <property type="match status" value="1"/>
</dbReference>
<keyword evidence="5" id="KW-1185">Reference proteome</keyword>
<keyword evidence="2" id="KW-0560">Oxidoreductase</keyword>
<dbReference type="RefSeq" id="WP_241997863.1">
    <property type="nucleotide sequence ID" value="NZ_SLWM01000001.1"/>
</dbReference>
<comment type="caution">
    <text evidence="4">The sequence shown here is derived from an EMBL/GenBank/DDBJ whole genome shotgun (WGS) entry which is preliminary data.</text>
</comment>
<proteinExistence type="inferred from homology"/>
<reference evidence="4 5" key="1">
    <citation type="journal article" date="2015" name="Stand. Genomic Sci.">
        <title>Genomic Encyclopedia of Bacterial and Archaeal Type Strains, Phase III: the genomes of soil and plant-associated and newly described type strains.</title>
        <authorList>
            <person name="Whitman W.B."/>
            <person name="Woyke T."/>
            <person name="Klenk H.P."/>
            <person name="Zhou Y."/>
            <person name="Lilburn T.G."/>
            <person name="Beck B.J."/>
            <person name="De Vos P."/>
            <person name="Vandamme P."/>
            <person name="Eisen J.A."/>
            <person name="Garrity G."/>
            <person name="Hugenholtz P."/>
            <person name="Kyrpides N.C."/>
        </authorList>
    </citation>
    <scope>NUCLEOTIDE SEQUENCE [LARGE SCALE GENOMIC DNA]</scope>
    <source>
        <strain evidence="4 5">VKM Ac-2538</strain>
    </source>
</reference>
<dbReference type="Proteomes" id="UP000295818">
    <property type="component" value="Unassembled WGS sequence"/>
</dbReference>
<dbReference type="InterPro" id="IPR036291">
    <property type="entry name" value="NAD(P)-bd_dom_sf"/>
</dbReference>
<evidence type="ECO:0000313" key="4">
    <source>
        <dbReference type="EMBL" id="TCO31565.1"/>
    </source>
</evidence>
<sequence length="269" mass="29087">MKTVLVTGASSGMGKATAERLLADGYVVYAAARRVDRMRDLEDLGATVLAMDITKDDDIVAAVDRITSERGGVDILVNNAGFGMYGAMEDTTIADARYQFEVNLFGLARLTQLVLPAMRAKGAGKIVNLSSMGGRIYTPLGSWYHATKHAVEGWSDCLRLELKPFGIDVIVIEPGIIETEFGHVLIEPMLERSGKGPYVDLAQKVAGTTRGSYEAGGSPASLIAGVIADALKARRPKTRYVAGKYARLLITVRKLFGDRVYDRVIMAQL</sequence>
<dbReference type="CDD" id="cd05374">
    <property type="entry name" value="17beta-HSD-like_SDR_c"/>
    <property type="match status" value="1"/>
</dbReference>
<evidence type="ECO:0000256" key="3">
    <source>
        <dbReference type="RuleBase" id="RU000363"/>
    </source>
</evidence>
<dbReference type="Pfam" id="PF00106">
    <property type="entry name" value="adh_short"/>
    <property type="match status" value="1"/>
</dbReference>
<dbReference type="PANTHER" id="PTHR44169">
    <property type="entry name" value="NADPH-DEPENDENT 1-ACYLDIHYDROXYACETONE PHOSPHATE REDUCTASE"/>
    <property type="match status" value="1"/>
</dbReference>
<evidence type="ECO:0000256" key="2">
    <source>
        <dbReference type="ARBA" id="ARBA00023002"/>
    </source>
</evidence>
<organism evidence="4 5">
    <name type="scientific">Kribbella orskensis</name>
    <dbReference type="NCBI Taxonomy" id="2512216"/>
    <lineage>
        <taxon>Bacteria</taxon>
        <taxon>Bacillati</taxon>
        <taxon>Actinomycetota</taxon>
        <taxon>Actinomycetes</taxon>
        <taxon>Propionibacteriales</taxon>
        <taxon>Kribbellaceae</taxon>
        <taxon>Kribbella</taxon>
    </lineage>
</organism>
<dbReference type="EMBL" id="SLWM01000001">
    <property type="protein sequence ID" value="TCO31565.1"/>
    <property type="molecule type" value="Genomic_DNA"/>
</dbReference>
<protein>
    <submittedName>
        <fullName evidence="4">Short-subunit dehydrogenase</fullName>
    </submittedName>
</protein>
<gene>
    <name evidence="4" type="ORF">EV644_101205</name>
</gene>
<dbReference type="InterPro" id="IPR002347">
    <property type="entry name" value="SDR_fam"/>
</dbReference>
<dbReference type="NCBIfam" id="NF004826">
    <property type="entry name" value="PRK06182.1"/>
    <property type="match status" value="1"/>
</dbReference>
<dbReference type="PRINTS" id="PR00080">
    <property type="entry name" value="SDRFAMILY"/>
</dbReference>
<dbReference type="SUPFAM" id="SSF51735">
    <property type="entry name" value="NAD(P)-binding Rossmann-fold domains"/>
    <property type="match status" value="1"/>
</dbReference>
<evidence type="ECO:0000256" key="1">
    <source>
        <dbReference type="ARBA" id="ARBA00006484"/>
    </source>
</evidence>
<name>A0ABY2BTZ0_9ACTN</name>
<comment type="similarity">
    <text evidence="1 3">Belongs to the short-chain dehydrogenases/reductases (SDR) family.</text>
</comment>
<dbReference type="Gene3D" id="3.40.50.720">
    <property type="entry name" value="NAD(P)-binding Rossmann-like Domain"/>
    <property type="match status" value="1"/>
</dbReference>
<dbReference type="PRINTS" id="PR00081">
    <property type="entry name" value="GDHRDH"/>
</dbReference>